<organism evidence="4 5">
    <name type="scientific">Kribbella soli</name>
    <dbReference type="NCBI Taxonomy" id="1124743"/>
    <lineage>
        <taxon>Bacteria</taxon>
        <taxon>Bacillati</taxon>
        <taxon>Actinomycetota</taxon>
        <taxon>Actinomycetes</taxon>
        <taxon>Propionibacteriales</taxon>
        <taxon>Kribbellaceae</taxon>
        <taxon>Kribbella</taxon>
    </lineage>
</organism>
<dbReference type="RefSeq" id="WP_131336529.1">
    <property type="nucleotide sequence ID" value="NZ_SJJZ01000001.1"/>
</dbReference>
<feature type="transmembrane region" description="Helical" evidence="2">
    <location>
        <begin position="27"/>
        <end position="47"/>
    </location>
</feature>
<evidence type="ECO:0000256" key="2">
    <source>
        <dbReference type="SAM" id="Phobius"/>
    </source>
</evidence>
<dbReference type="Pfam" id="PF26526">
    <property type="entry name" value="DUF8175"/>
    <property type="match status" value="1"/>
</dbReference>
<protein>
    <recommendedName>
        <fullName evidence="3">DUF8175 domain-containing protein</fullName>
    </recommendedName>
</protein>
<accession>A0A4R0HUW6</accession>
<comment type="caution">
    <text evidence="4">The sequence shown here is derived from an EMBL/GenBank/DDBJ whole genome shotgun (WGS) entry which is preliminary data.</text>
</comment>
<evidence type="ECO:0000259" key="3">
    <source>
        <dbReference type="Pfam" id="PF26526"/>
    </source>
</evidence>
<dbReference type="AlphaFoldDB" id="A0A4R0HUW6"/>
<keyword evidence="5" id="KW-1185">Reference proteome</keyword>
<reference evidence="4 5" key="1">
    <citation type="submission" date="2019-02" db="EMBL/GenBank/DDBJ databases">
        <title>Kribbella capetownensis sp. nov. and Kribbella speibonae sp. nov., isolated from soil.</title>
        <authorList>
            <person name="Curtis S.M."/>
            <person name="Norton I."/>
            <person name="Everest G.J."/>
            <person name="Meyers P.R."/>
        </authorList>
    </citation>
    <scope>NUCLEOTIDE SEQUENCE [LARGE SCALE GENOMIC DNA]</scope>
    <source>
        <strain evidence="4 5">KCTC 29219</strain>
    </source>
</reference>
<feature type="compositionally biased region" description="Low complexity" evidence="1">
    <location>
        <begin position="84"/>
        <end position="93"/>
    </location>
</feature>
<sequence length="289" mass="30303">MGLFSRNTDSDDDSDGEKTTFLEERGFIASAIVVGAVLICLVVWFMLGGRSDSPTANPSQTPSTAVPTGQPTEEESNQPPPASPTEVPTATRTTPPPPNSSTGGCRAKNPSQAIPRIAAPVAVSWQFEGKMLIPIQAASGPTSTSPNGVRSCFAHSPTGAVLAAMVLLGQLQNPEVGIAALHSRVYPGPGRDAAIAEARQTAKTPSSTVPGDIQFAGFKVLDYPPNATRTIIQVVADLNGKAYGAMPVTMRWYRSDWYVELQPDGSFNGSVEPDILTSLSGYVRFSGAA</sequence>
<evidence type="ECO:0000313" key="5">
    <source>
        <dbReference type="Proteomes" id="UP000292346"/>
    </source>
</evidence>
<evidence type="ECO:0000313" key="4">
    <source>
        <dbReference type="EMBL" id="TCC11669.1"/>
    </source>
</evidence>
<gene>
    <name evidence="4" type="ORF">E0H45_10560</name>
</gene>
<evidence type="ECO:0000256" key="1">
    <source>
        <dbReference type="SAM" id="MobiDB-lite"/>
    </source>
</evidence>
<proteinExistence type="predicted"/>
<keyword evidence="2" id="KW-0812">Transmembrane</keyword>
<feature type="region of interest" description="Disordered" evidence="1">
    <location>
        <begin position="52"/>
        <end position="110"/>
    </location>
</feature>
<feature type="compositionally biased region" description="Polar residues" evidence="1">
    <location>
        <begin position="52"/>
        <end position="71"/>
    </location>
</feature>
<name>A0A4R0HUW6_9ACTN</name>
<keyword evidence="2" id="KW-0472">Membrane</keyword>
<keyword evidence="2" id="KW-1133">Transmembrane helix</keyword>
<dbReference type="EMBL" id="SJJZ01000001">
    <property type="protein sequence ID" value="TCC11669.1"/>
    <property type="molecule type" value="Genomic_DNA"/>
</dbReference>
<dbReference type="OrthoDB" id="4428031at2"/>
<dbReference type="Proteomes" id="UP000292346">
    <property type="component" value="Unassembled WGS sequence"/>
</dbReference>
<dbReference type="InterPro" id="IPR058488">
    <property type="entry name" value="DUF8175"/>
</dbReference>
<feature type="domain" description="DUF8175" evidence="3">
    <location>
        <begin position="87"/>
        <end position="284"/>
    </location>
</feature>